<feature type="compositionally biased region" description="Acidic residues" evidence="6">
    <location>
        <begin position="76"/>
        <end position="92"/>
    </location>
</feature>
<evidence type="ECO:0000313" key="7">
    <source>
        <dbReference type="EMBL" id="KAG7398359.1"/>
    </source>
</evidence>
<evidence type="ECO:0000256" key="4">
    <source>
        <dbReference type="ARBA" id="ARBA00022729"/>
    </source>
</evidence>
<protein>
    <recommendedName>
        <fullName evidence="5">RxLR effector protein</fullName>
    </recommendedName>
</protein>
<feature type="region of interest" description="Disordered" evidence="6">
    <location>
        <begin position="56"/>
        <end position="98"/>
    </location>
</feature>
<comment type="domain">
    <text evidence="5">The RxLR-dEER motif acts to carry the protein into the host cell cytoplasm through binding to cell surface phosphatidylinositol-3-phosphate.</text>
</comment>
<keyword evidence="8" id="KW-1185">Reference proteome</keyword>
<organism evidence="7 8">
    <name type="scientific">Phytophthora boehmeriae</name>
    <dbReference type="NCBI Taxonomy" id="109152"/>
    <lineage>
        <taxon>Eukaryota</taxon>
        <taxon>Sar</taxon>
        <taxon>Stramenopiles</taxon>
        <taxon>Oomycota</taxon>
        <taxon>Peronosporomycetes</taxon>
        <taxon>Peronosporales</taxon>
        <taxon>Peronosporaceae</taxon>
        <taxon>Phytophthora</taxon>
    </lineage>
</organism>
<comment type="subcellular location">
    <subcellularLocation>
        <location evidence="1 5">Secreted</location>
    </subcellularLocation>
</comment>
<dbReference type="Proteomes" id="UP000693981">
    <property type="component" value="Unassembled WGS sequence"/>
</dbReference>
<evidence type="ECO:0000256" key="2">
    <source>
        <dbReference type="ARBA" id="ARBA00010400"/>
    </source>
</evidence>
<evidence type="ECO:0000256" key="5">
    <source>
        <dbReference type="RuleBase" id="RU367124"/>
    </source>
</evidence>
<dbReference type="AlphaFoldDB" id="A0A8T1X364"/>
<dbReference type="GO" id="GO:0005576">
    <property type="term" value="C:extracellular region"/>
    <property type="evidence" value="ECO:0007669"/>
    <property type="project" value="UniProtKB-SubCell"/>
</dbReference>
<reference evidence="7" key="1">
    <citation type="submission" date="2021-02" db="EMBL/GenBank/DDBJ databases">
        <authorList>
            <person name="Palmer J.M."/>
        </authorList>
    </citation>
    <scope>NUCLEOTIDE SEQUENCE</scope>
    <source>
        <strain evidence="7">SCRP23</strain>
    </source>
</reference>
<feature type="chain" id="PRO_5035966977" description="RxLR effector protein" evidence="5">
    <location>
        <begin position="24"/>
        <end position="156"/>
    </location>
</feature>
<gene>
    <name evidence="7" type="ORF">PHYBOEH_011267</name>
</gene>
<evidence type="ECO:0000313" key="8">
    <source>
        <dbReference type="Proteomes" id="UP000693981"/>
    </source>
</evidence>
<name>A0A8T1X364_9STRA</name>
<comment type="caution">
    <text evidence="7">The sequence shown here is derived from an EMBL/GenBank/DDBJ whole genome shotgun (WGS) entry which is preliminary data.</text>
</comment>
<accession>A0A8T1X364</accession>
<dbReference type="EMBL" id="JAGDFL010000083">
    <property type="protein sequence ID" value="KAG7398359.1"/>
    <property type="molecule type" value="Genomic_DNA"/>
</dbReference>
<sequence>MRAYYVLLVVGAALLASGNTASAVPTAGLTEMAQNGLMESVDDHVAGNGNRFLRIRKVEDDDDDSDIEAGATATSNDDDDNDDDNDDDIETNNEERAMPLFSSAKIKQLMKPDETYLYQKMASWKSKKYSPSDIWNRLNLDKNPQYKKIYQKYQVY</sequence>
<keyword evidence="4 5" id="KW-0732">Signal</keyword>
<dbReference type="InterPro" id="IPR031825">
    <property type="entry name" value="RXLR"/>
</dbReference>
<comment type="function">
    <text evidence="5">Effector that suppresses plant defense responses during pathogen infection.</text>
</comment>
<comment type="similarity">
    <text evidence="2 5">Belongs to the RxLR effector family.</text>
</comment>
<evidence type="ECO:0000256" key="3">
    <source>
        <dbReference type="ARBA" id="ARBA00022525"/>
    </source>
</evidence>
<evidence type="ECO:0000256" key="6">
    <source>
        <dbReference type="SAM" id="MobiDB-lite"/>
    </source>
</evidence>
<evidence type="ECO:0000256" key="1">
    <source>
        <dbReference type="ARBA" id="ARBA00004613"/>
    </source>
</evidence>
<dbReference type="Pfam" id="PF16810">
    <property type="entry name" value="RXLR"/>
    <property type="match status" value="1"/>
</dbReference>
<keyword evidence="3 5" id="KW-0964">Secreted</keyword>
<feature type="signal peptide" evidence="5">
    <location>
        <begin position="1"/>
        <end position="23"/>
    </location>
</feature>
<proteinExistence type="inferred from homology"/>